<reference evidence="1 2" key="1">
    <citation type="submission" date="2019-08" db="EMBL/GenBank/DDBJ databases">
        <title>Deep-cultivation of Planctomycetes and their phenomic and genomic characterization uncovers novel biology.</title>
        <authorList>
            <person name="Wiegand S."/>
            <person name="Jogler M."/>
            <person name="Boedeker C."/>
            <person name="Pinto D."/>
            <person name="Vollmers J."/>
            <person name="Rivas-Marin E."/>
            <person name="Kohn T."/>
            <person name="Peeters S.H."/>
            <person name="Heuer A."/>
            <person name="Rast P."/>
            <person name="Oberbeckmann S."/>
            <person name="Bunk B."/>
            <person name="Jeske O."/>
            <person name="Meyerdierks A."/>
            <person name="Storesund J.E."/>
            <person name="Kallscheuer N."/>
            <person name="Luecker S."/>
            <person name="Lage O.M."/>
            <person name="Pohl T."/>
            <person name="Merkel B.J."/>
            <person name="Hornburger P."/>
            <person name="Mueller R.-W."/>
            <person name="Bruemmer F."/>
            <person name="Labrenz M."/>
            <person name="Spormann A.M."/>
            <person name="Op den Camp H."/>
            <person name="Overmann J."/>
            <person name="Amann R."/>
            <person name="Jetten M.S.M."/>
            <person name="Mascher T."/>
            <person name="Medema M.H."/>
            <person name="Devos D.P."/>
            <person name="Kaster A.-K."/>
            <person name="Ovreas L."/>
            <person name="Rohde M."/>
            <person name="Galperin M.Y."/>
            <person name="Jogler C."/>
        </authorList>
    </citation>
    <scope>NUCLEOTIDE SEQUENCE [LARGE SCALE GENOMIC DNA]</scope>
    <source>
        <strain evidence="1 2">FC18</strain>
    </source>
</reference>
<gene>
    <name evidence="1" type="ORF">MFFC18_31240</name>
</gene>
<proteinExistence type="predicted"/>
<dbReference type="PROSITE" id="PS51257">
    <property type="entry name" value="PROKAR_LIPOPROTEIN"/>
    <property type="match status" value="1"/>
</dbReference>
<dbReference type="STRING" id="980251.GCA_001642875_00520"/>
<dbReference type="AlphaFoldDB" id="A0A5B9PA36"/>
<protein>
    <recommendedName>
        <fullName evidence="3">Transglutaminase-like superfamily protein</fullName>
    </recommendedName>
</protein>
<accession>A0A5B9PA36</accession>
<dbReference type="Proteomes" id="UP000322214">
    <property type="component" value="Chromosome"/>
</dbReference>
<evidence type="ECO:0000313" key="1">
    <source>
        <dbReference type="EMBL" id="QEG23228.1"/>
    </source>
</evidence>
<evidence type="ECO:0000313" key="2">
    <source>
        <dbReference type="Proteomes" id="UP000322214"/>
    </source>
</evidence>
<dbReference type="KEGG" id="mff:MFFC18_31240"/>
<dbReference type="OrthoDB" id="212511at2"/>
<dbReference type="RefSeq" id="WP_075083313.1">
    <property type="nucleotide sequence ID" value="NZ_CP042912.1"/>
</dbReference>
<keyword evidence="2" id="KW-1185">Reference proteome</keyword>
<sequence length="616" mass="70402">MRQALTFSTLSLAFLFAVSGCERPEDPMLKILESTASQTRVDDLSRTMDFVFSERQFDQTEFNNSISQGLNRWAGYSAAQFEKTDWKEDATINEVLEPYGTRIPTVNRIEGSSFISSDGQYLQSMAWLGQIAERVEENPYLGQFELFRLMADNYEPTDEDESPVDTVFQKLNPDMEKADAEKLALAVQLFDWVTRNIQLDETPSYTEDEIEEKRLVEADTLSASGLAAPGAKRTAWQLLMFARGDYIEKAKLFMMLCHQADLPAVMFATGDDETPWAVGVLIGEEYYLFDSKMGLPIPGKNNQNIATLSDVTADPSLLSSLDLSVKESLAENTKYWVTAEDLESITGLVYWNPLGVSQRIAVLEENLVADQRLLLVQRADETMAQLPKIENVEYKPWDISLQTAEFRQVLREALPKAVTDDALAERIRWYFSEEAYVMQFPNYRTGRTRFLLGKFERPRESRTRDAIESFAMLMYEDEIIDGLKSDRSLQTMIGIRSAGQTEGEFEREIRSRQAQMRLVRRDAGLFMCQAHFDNGSMSTTANWVPKLLEEQDVERWEPGLKYLNARSLEARHQYDEAIEQLKAEGPQQHGNLIRARLLKQQIETQYASKADKSNEQ</sequence>
<dbReference type="EMBL" id="CP042912">
    <property type="protein sequence ID" value="QEG23228.1"/>
    <property type="molecule type" value="Genomic_DNA"/>
</dbReference>
<organism evidence="1 2">
    <name type="scientific">Mariniblastus fucicola</name>
    <dbReference type="NCBI Taxonomy" id="980251"/>
    <lineage>
        <taxon>Bacteria</taxon>
        <taxon>Pseudomonadati</taxon>
        <taxon>Planctomycetota</taxon>
        <taxon>Planctomycetia</taxon>
        <taxon>Pirellulales</taxon>
        <taxon>Pirellulaceae</taxon>
        <taxon>Mariniblastus</taxon>
    </lineage>
</organism>
<evidence type="ECO:0008006" key="3">
    <source>
        <dbReference type="Google" id="ProtNLM"/>
    </source>
</evidence>
<name>A0A5B9PA36_9BACT</name>